<dbReference type="SUPFAM" id="SSF140566">
    <property type="entry name" value="FlgN-like"/>
    <property type="match status" value="1"/>
</dbReference>
<comment type="similarity">
    <text evidence="2">Belongs to the FlgN family.</text>
</comment>
<dbReference type="InterPro" id="IPR036679">
    <property type="entry name" value="FlgN-like_sf"/>
</dbReference>
<evidence type="ECO:0000313" key="4">
    <source>
        <dbReference type="EMBL" id="PNI02549.1"/>
    </source>
</evidence>
<dbReference type="OrthoDB" id="5874663at2"/>
<sequence>MSSNRGQHIQAFMATISEDLKLYGLLHTLIIEQRLLYLEFKGDELAKNLKQQVPLLNRLNKNASQRTQCLRCLGLPNNSQSVVRILNALPESVRGRFATQWKSLNSVIEQCRKLNQENGQSSAAFHELLTELTQTSVTYEERLTEAL</sequence>
<protein>
    <recommendedName>
        <fullName evidence="6">Flagellar protein FlgN</fullName>
    </recommendedName>
</protein>
<dbReference type="AlphaFoldDB" id="A0A2J8HWA9"/>
<comment type="function">
    <text evidence="1">Required for the efficient initiation of filament assembly.</text>
</comment>
<comment type="caution">
    <text evidence="4">The sequence shown here is derived from an EMBL/GenBank/DDBJ whole genome shotgun (WGS) entry which is preliminary data.</text>
</comment>
<evidence type="ECO:0000256" key="2">
    <source>
        <dbReference type="ARBA" id="ARBA00007703"/>
    </source>
</evidence>
<name>A0A2J8HWA9_VIBDI</name>
<dbReference type="Gene3D" id="1.20.58.300">
    <property type="entry name" value="FlgN-like"/>
    <property type="match status" value="1"/>
</dbReference>
<accession>A0A2J8HWA9</accession>
<reference evidence="4 5" key="1">
    <citation type="submission" date="2018-01" db="EMBL/GenBank/DDBJ databases">
        <title>Draft genome sequences of six Vibrio diazotrophicus strains isolated from deep-sea sediments of the Baltic Sea.</title>
        <authorList>
            <person name="Castillo D."/>
            <person name="Vandieken V."/>
            <person name="Chiang O."/>
            <person name="Middelboe M."/>
        </authorList>
    </citation>
    <scope>NUCLEOTIDE SEQUENCE [LARGE SCALE GENOMIC DNA]</scope>
    <source>
        <strain evidence="4 5">60.27F</strain>
    </source>
</reference>
<dbReference type="GO" id="GO:0044780">
    <property type="term" value="P:bacterial-type flagellum assembly"/>
    <property type="evidence" value="ECO:0007669"/>
    <property type="project" value="InterPro"/>
</dbReference>
<proteinExistence type="inferred from homology"/>
<evidence type="ECO:0000256" key="3">
    <source>
        <dbReference type="ARBA" id="ARBA00022795"/>
    </source>
</evidence>
<dbReference type="RefSeq" id="WP_102967020.1">
    <property type="nucleotide sequence ID" value="NZ_POSK01000015.1"/>
</dbReference>
<gene>
    <name evidence="4" type="ORF">C1N32_18295</name>
</gene>
<keyword evidence="3" id="KW-1005">Bacterial flagellum biogenesis</keyword>
<dbReference type="InterPro" id="IPR007809">
    <property type="entry name" value="FlgN-like"/>
</dbReference>
<dbReference type="Proteomes" id="UP000236449">
    <property type="component" value="Unassembled WGS sequence"/>
</dbReference>
<evidence type="ECO:0000313" key="5">
    <source>
        <dbReference type="Proteomes" id="UP000236449"/>
    </source>
</evidence>
<dbReference type="Pfam" id="PF05130">
    <property type="entry name" value="FlgN"/>
    <property type="match status" value="1"/>
</dbReference>
<dbReference type="EMBL" id="POSK01000015">
    <property type="protein sequence ID" value="PNI02549.1"/>
    <property type="molecule type" value="Genomic_DNA"/>
</dbReference>
<evidence type="ECO:0008006" key="6">
    <source>
        <dbReference type="Google" id="ProtNLM"/>
    </source>
</evidence>
<organism evidence="4 5">
    <name type="scientific">Vibrio diazotrophicus</name>
    <dbReference type="NCBI Taxonomy" id="685"/>
    <lineage>
        <taxon>Bacteria</taxon>
        <taxon>Pseudomonadati</taxon>
        <taxon>Pseudomonadota</taxon>
        <taxon>Gammaproteobacteria</taxon>
        <taxon>Vibrionales</taxon>
        <taxon>Vibrionaceae</taxon>
        <taxon>Vibrio</taxon>
    </lineage>
</organism>
<evidence type="ECO:0000256" key="1">
    <source>
        <dbReference type="ARBA" id="ARBA00002397"/>
    </source>
</evidence>